<dbReference type="OrthoDB" id="9807157at2"/>
<comment type="pathway">
    <text evidence="2">Lipid metabolism.</text>
</comment>
<evidence type="ECO:0000256" key="2">
    <source>
        <dbReference type="ARBA" id="ARBA00005189"/>
    </source>
</evidence>
<dbReference type="Gene3D" id="3.40.640.10">
    <property type="entry name" value="Type I PLP-dependent aspartate aminotransferase-like (Major domain)"/>
    <property type="match status" value="1"/>
</dbReference>
<dbReference type="GO" id="GO:0016740">
    <property type="term" value="F:transferase activity"/>
    <property type="evidence" value="ECO:0007669"/>
    <property type="project" value="UniProtKB-KW"/>
</dbReference>
<dbReference type="InterPro" id="IPR004839">
    <property type="entry name" value="Aminotransferase_I/II_large"/>
</dbReference>
<dbReference type="Gene3D" id="3.90.1150.10">
    <property type="entry name" value="Aspartate Aminotransferase, domain 1"/>
    <property type="match status" value="1"/>
</dbReference>
<dbReference type="InParanoid" id="A0A1H9P8P2"/>
<dbReference type="InterPro" id="IPR015424">
    <property type="entry name" value="PyrdxlP-dep_Trfase"/>
</dbReference>
<sequence>MKDLFDKFNHKGPLGQYQDVAHGYFSFPKLEGELGPHMKFRGKDCIIWSINSYLGITNHPEVRKADAEAAAEFGLAYPMGARIMSGETDAHIQLEKELAEFTQKEGALLLNFGYQGIMSIVDACLSRHDVVVYDRDDHACIMDGIRMHQGPKYAFTHNDIDHFLVRMEQAKKEAEKRNSGILVITEGVFGMRGEQGILKEICAYKEKYGFRLLVDDAHGFGTMGATGAGAGEEQGVQDQIDVYFSTFAKAMSGFGAFVSADKDIIEFFRYNLRSQVFAKTLCMPMVKGALVRLRLLREQPELREKLWRNVNHLQSGLREAGFDIGNTGACVTPVFMKGTPYEAGALIYDMRENYGIFCSIVLPPVIPKGQIILRLIPTAEHSEEDIQTTLDAFKAVRTKLEDGTYEKMGQMLAQGAVEGVIQ</sequence>
<evidence type="ECO:0000313" key="8">
    <source>
        <dbReference type="Proteomes" id="UP000199021"/>
    </source>
</evidence>
<evidence type="ECO:0000256" key="3">
    <source>
        <dbReference type="ARBA" id="ARBA00022679"/>
    </source>
</evidence>
<comment type="cofactor">
    <cofactor evidence="1 5">
        <name>pyridoxal 5'-phosphate</name>
        <dbReference type="ChEBI" id="CHEBI:597326"/>
    </cofactor>
</comment>
<dbReference type="InterPro" id="IPR015421">
    <property type="entry name" value="PyrdxlP-dep_Trfase_major"/>
</dbReference>
<organism evidence="7 8">
    <name type="scientific">Neolewinella agarilytica</name>
    <dbReference type="NCBI Taxonomy" id="478744"/>
    <lineage>
        <taxon>Bacteria</taxon>
        <taxon>Pseudomonadati</taxon>
        <taxon>Bacteroidota</taxon>
        <taxon>Saprospiria</taxon>
        <taxon>Saprospirales</taxon>
        <taxon>Lewinellaceae</taxon>
        <taxon>Neolewinella</taxon>
    </lineage>
</organism>
<proteinExistence type="inferred from homology"/>
<evidence type="ECO:0000256" key="4">
    <source>
        <dbReference type="ARBA" id="ARBA00022898"/>
    </source>
</evidence>
<reference evidence="8" key="1">
    <citation type="submission" date="2016-10" db="EMBL/GenBank/DDBJ databases">
        <authorList>
            <person name="Varghese N."/>
            <person name="Submissions S."/>
        </authorList>
    </citation>
    <scope>NUCLEOTIDE SEQUENCE [LARGE SCALE GENOMIC DNA]</scope>
    <source>
        <strain evidence="8">DSM 24740</strain>
    </source>
</reference>
<evidence type="ECO:0000313" key="7">
    <source>
        <dbReference type="EMBL" id="SER44578.1"/>
    </source>
</evidence>
<keyword evidence="4 5" id="KW-0663">Pyridoxal phosphate</keyword>
<evidence type="ECO:0000259" key="6">
    <source>
        <dbReference type="Pfam" id="PF00155"/>
    </source>
</evidence>
<dbReference type="Proteomes" id="UP000199021">
    <property type="component" value="Unassembled WGS sequence"/>
</dbReference>
<dbReference type="STRING" id="478744.SAMN05444359_1448"/>
<dbReference type="PANTHER" id="PTHR13693">
    <property type="entry name" value="CLASS II AMINOTRANSFERASE/8-AMINO-7-OXONONANOATE SYNTHASE"/>
    <property type="match status" value="1"/>
</dbReference>
<dbReference type="InterPro" id="IPR015422">
    <property type="entry name" value="PyrdxlP-dep_Trfase_small"/>
</dbReference>
<dbReference type="InterPro" id="IPR001917">
    <property type="entry name" value="Aminotrans_II_pyridoxalP_BS"/>
</dbReference>
<protein>
    <submittedName>
        <fullName evidence="7">Glycine C-acetyltransferase</fullName>
    </submittedName>
</protein>
<evidence type="ECO:0000256" key="5">
    <source>
        <dbReference type="RuleBase" id="RU003693"/>
    </source>
</evidence>
<name>A0A1H9P8P2_9BACT</name>
<accession>A0A1H9P8P2</accession>
<dbReference type="Pfam" id="PF00155">
    <property type="entry name" value="Aminotran_1_2"/>
    <property type="match status" value="1"/>
</dbReference>
<dbReference type="EMBL" id="FOFB01000044">
    <property type="protein sequence ID" value="SER44578.1"/>
    <property type="molecule type" value="Genomic_DNA"/>
</dbReference>
<dbReference type="AlphaFoldDB" id="A0A1H9P8P2"/>
<keyword evidence="8" id="KW-1185">Reference proteome</keyword>
<comment type="similarity">
    <text evidence="5">Belongs to the class-II pyridoxal-phosphate-dependent aminotransferase family.</text>
</comment>
<keyword evidence="3 7" id="KW-0808">Transferase</keyword>
<dbReference type="RefSeq" id="WP_090173488.1">
    <property type="nucleotide sequence ID" value="NZ_FOFB01000044.1"/>
</dbReference>
<evidence type="ECO:0000256" key="1">
    <source>
        <dbReference type="ARBA" id="ARBA00001933"/>
    </source>
</evidence>
<dbReference type="GO" id="GO:0030170">
    <property type="term" value="F:pyridoxal phosphate binding"/>
    <property type="evidence" value="ECO:0007669"/>
    <property type="project" value="InterPro"/>
</dbReference>
<dbReference type="SUPFAM" id="SSF53383">
    <property type="entry name" value="PLP-dependent transferases"/>
    <property type="match status" value="1"/>
</dbReference>
<dbReference type="PROSITE" id="PS00599">
    <property type="entry name" value="AA_TRANSFER_CLASS_2"/>
    <property type="match status" value="1"/>
</dbReference>
<dbReference type="InterPro" id="IPR050087">
    <property type="entry name" value="AON_synthase_class-II"/>
</dbReference>
<gene>
    <name evidence="7" type="ORF">SAMN05444359_1448</name>
</gene>
<feature type="domain" description="Aminotransferase class I/classII large" evidence="6">
    <location>
        <begin position="43"/>
        <end position="392"/>
    </location>
</feature>